<feature type="transmembrane region" description="Helical" evidence="6">
    <location>
        <begin position="1114"/>
        <end position="1140"/>
    </location>
</feature>
<dbReference type="Pfam" id="PF01363">
    <property type="entry name" value="FYVE"/>
    <property type="match status" value="1"/>
</dbReference>
<reference evidence="9" key="1">
    <citation type="submission" date="2021-01" db="EMBL/GenBank/DDBJ databases">
        <authorList>
            <person name="Corre E."/>
            <person name="Pelletier E."/>
            <person name="Niang G."/>
            <person name="Scheremetjew M."/>
            <person name="Finn R."/>
            <person name="Kale V."/>
            <person name="Holt S."/>
            <person name="Cochrane G."/>
            <person name="Meng A."/>
            <person name="Brown T."/>
            <person name="Cohen L."/>
        </authorList>
    </citation>
    <scope>NUCLEOTIDE SEQUENCE</scope>
    <source>
        <strain evidence="9">CCMP2084</strain>
    </source>
</reference>
<feature type="compositionally biased region" description="Basic and acidic residues" evidence="5">
    <location>
        <begin position="676"/>
        <end position="685"/>
    </location>
</feature>
<dbReference type="PANTHER" id="PTHR39490:SF8">
    <property type="entry name" value="ZINC FINGER FYVE DOMAIN-CONTAINING PROTEIN 21"/>
    <property type="match status" value="1"/>
</dbReference>
<feature type="transmembrane region" description="Helical" evidence="6">
    <location>
        <begin position="1318"/>
        <end position="1338"/>
    </location>
</feature>
<dbReference type="InterPro" id="IPR052113">
    <property type="entry name" value="FYVE-type_Zinc_Finger"/>
</dbReference>
<evidence type="ECO:0000313" key="9">
    <source>
        <dbReference type="EMBL" id="CAD9814571.1"/>
    </source>
</evidence>
<feature type="region of interest" description="Disordered" evidence="5">
    <location>
        <begin position="64"/>
        <end position="84"/>
    </location>
</feature>
<keyword evidence="6" id="KW-0812">Transmembrane</keyword>
<dbReference type="PANTHER" id="PTHR39490">
    <property type="entry name" value="ARRESTIN DOMAIN-CONTAINING PROTEIN D"/>
    <property type="match status" value="1"/>
</dbReference>
<dbReference type="InterPro" id="IPR013083">
    <property type="entry name" value="Znf_RING/FYVE/PHD"/>
</dbReference>
<feature type="compositionally biased region" description="Basic and acidic residues" evidence="5">
    <location>
        <begin position="297"/>
        <end position="306"/>
    </location>
</feature>
<evidence type="ECO:0000256" key="3">
    <source>
        <dbReference type="ARBA" id="ARBA00022833"/>
    </source>
</evidence>
<dbReference type="Gene3D" id="2.60.40.150">
    <property type="entry name" value="C2 domain"/>
    <property type="match status" value="1"/>
</dbReference>
<feature type="region of interest" description="Disordered" evidence="5">
    <location>
        <begin position="104"/>
        <end position="155"/>
    </location>
</feature>
<dbReference type="PROSITE" id="PS50004">
    <property type="entry name" value="C2"/>
    <property type="match status" value="1"/>
</dbReference>
<dbReference type="InterPro" id="IPR011011">
    <property type="entry name" value="Znf_FYVE_PHD"/>
</dbReference>
<dbReference type="Gene3D" id="3.30.40.10">
    <property type="entry name" value="Zinc/RING finger domain, C3HC4 (zinc finger)"/>
    <property type="match status" value="1"/>
</dbReference>
<dbReference type="InterPro" id="IPR035892">
    <property type="entry name" value="C2_domain_sf"/>
</dbReference>
<dbReference type="InterPro" id="IPR017455">
    <property type="entry name" value="Znf_FYVE-rel"/>
</dbReference>
<feature type="region of interest" description="Disordered" evidence="5">
    <location>
        <begin position="957"/>
        <end position="990"/>
    </location>
</feature>
<feature type="compositionally biased region" description="Polar residues" evidence="5">
    <location>
        <begin position="1211"/>
        <end position="1225"/>
    </location>
</feature>
<dbReference type="SMART" id="SM00064">
    <property type="entry name" value="FYVE"/>
    <property type="match status" value="1"/>
</dbReference>
<feature type="region of interest" description="Disordered" evidence="5">
    <location>
        <begin position="1211"/>
        <end position="1242"/>
    </location>
</feature>
<proteinExistence type="predicted"/>
<protein>
    <recommendedName>
        <fullName evidence="10">FYVE-type domain-containing protein</fullName>
    </recommendedName>
</protein>
<dbReference type="SUPFAM" id="SSF49562">
    <property type="entry name" value="C2 domain (Calcium/lipid-binding domain, CaLB)"/>
    <property type="match status" value="1"/>
</dbReference>
<sequence length="1370" mass="152292">MIWANASPRGLETMTEEGREVMIHLDGPPAPQLTSPKTTPFRAPGEALSPIRDVDFAADWENTVDPEATPRRGNASWEKKAKDSDVLSTLDENLSIPLLSRSASGKYEGTNEKTHRLRMKRVGSGGSVASKSGTDESDLSGGEDGEDDDDDYSTGTIAEKYDKVVLKVSRQGGVVELVYPSIVPPQPKVEEKVELDELFGHSILEEKSEASTTLSSCSSCSEDEFELPKGGEGDDDRFVLASTGVQTEEDKQRRERAIIRKAVLNAAAKAYKTHNLELPDLLLAQINENRGCGEKRRGKVALEDGQKRKKHRAPTTKGQTVVISPSEGETADLLCQETAIEEKQKEEKVHFIVKKMKLSKTDEIHASPCQCALSLVGLMGFQSVSPSTSSSNISLDSLACLMSPQPLLPSHGGGFWSSMKQTPATAPTKSISNEDTDSRTVRFSAMRTASSRNLPARSSGRLVKTASAKAANYDDDGVQTKKENLVMNPTPAFSTDLKLGGPPGERPPLSIRKASSGVSMFPKSLMTPSSSERNGRMDASAYTSLGYHEITLIRRSRTNATEEIEEGYTPWTALTIRCSDHDEMDVIIKALKDSAKATIVPFSPNPRAKLKKKAMEDVVKRRRALKRSRRRLVINESTDKQKLLDREESESTLPTSNTSCPDLDSPPLKTQTVSSDTKKTNKEDLSKKWSKQDQCEFCALNFTLLTRRHHCRKCDRSCCGDCSSVMLVRGGDETRYCNSCSTVMLRKQSRALGHRSAAHRRLPSSTLLGRVHPECRRLGVGVKGKLPHWKNYLTFNVEDRPAVGRITVELLQALALPTIDLTARADPYVRATITGYDRDMRWNLVEWTSSTQFSLCSGYCMSTLSPVWRGPGLRGGELLTLPVLSTSGAILRLEILHYDMMTNSKGKDRVLAVVEIPLSDVPNANLRGSGHVHKDMPRSTKKLRYDGYCDRWYRLQAPPDSNDSPAILAKPIEDPMQPSENPQKEDGKNTGLKSLEEIGKRLQDACVAPIEWIGNTLNIDMPQRRPDSACENHRSRSAIHVRIKLNASEVGDMLSHTWFPPVQPIPDTPPFDPQTLLTNIMIVGKQVEPYHKMWKFIEDCIKWSHPPEVCVKSYLVLVVHLYYLQYLLYYLHAYLVIFLCCQLKKMVAKKTADPDYVHADSSNSTSANLNLDEASSYDNEFDNDFYWVDGGKSDKTGDGAVLPSPSLEDLNQAQSRQNSTSSQSACEPGNSLKGAQVQKPKIQEEDGARLGKAVHWLAKKLGDNRGLDLIQLHLGFFHRDIKNFNSLWDGSSIVKTCVSILVLCLTFILHLYGSHRFLWITGIAVWYFGISPYAKLFARAQLGGWRGLAKILRRRHLHEVEISKHSRRKS</sequence>
<keyword evidence="6" id="KW-0472">Membrane</keyword>
<keyword evidence="3" id="KW-0862">Zinc</keyword>
<name>A0A7S2UCZ9_9STRA</name>
<evidence type="ECO:0000256" key="5">
    <source>
        <dbReference type="SAM" id="MobiDB-lite"/>
    </source>
</evidence>
<accession>A0A7S2UCZ9</accession>
<feature type="region of interest" description="Disordered" evidence="5">
    <location>
        <begin position="297"/>
        <end position="319"/>
    </location>
</feature>
<feature type="compositionally biased region" description="Polar residues" evidence="5">
    <location>
        <begin position="651"/>
        <end position="660"/>
    </location>
</feature>
<feature type="transmembrane region" description="Helical" evidence="6">
    <location>
        <begin position="1292"/>
        <end position="1312"/>
    </location>
</feature>
<dbReference type="CDD" id="cd00030">
    <property type="entry name" value="C2"/>
    <property type="match status" value="1"/>
</dbReference>
<dbReference type="EMBL" id="HBHQ01009477">
    <property type="protein sequence ID" value="CAD9814571.1"/>
    <property type="molecule type" value="Transcribed_RNA"/>
</dbReference>
<dbReference type="PROSITE" id="PS50178">
    <property type="entry name" value="ZF_FYVE"/>
    <property type="match status" value="1"/>
</dbReference>
<evidence type="ECO:0000256" key="6">
    <source>
        <dbReference type="SAM" id="Phobius"/>
    </source>
</evidence>
<feature type="region of interest" description="Disordered" evidence="5">
    <location>
        <begin position="630"/>
        <end position="685"/>
    </location>
</feature>
<keyword evidence="6" id="KW-1133">Transmembrane helix</keyword>
<organism evidence="9">
    <name type="scientific">Attheya septentrionalis</name>
    <dbReference type="NCBI Taxonomy" id="420275"/>
    <lineage>
        <taxon>Eukaryota</taxon>
        <taxon>Sar</taxon>
        <taxon>Stramenopiles</taxon>
        <taxon>Ochrophyta</taxon>
        <taxon>Bacillariophyta</taxon>
        <taxon>Coscinodiscophyceae</taxon>
        <taxon>Chaetocerotophycidae</taxon>
        <taxon>Chaetocerotales</taxon>
        <taxon>Attheyaceae</taxon>
        <taxon>Attheya</taxon>
    </lineage>
</organism>
<dbReference type="InterPro" id="IPR000008">
    <property type="entry name" value="C2_dom"/>
</dbReference>
<keyword evidence="2 4" id="KW-0863">Zinc-finger</keyword>
<feature type="domain" description="C2" evidence="7">
    <location>
        <begin position="789"/>
        <end position="933"/>
    </location>
</feature>
<evidence type="ECO:0000256" key="2">
    <source>
        <dbReference type="ARBA" id="ARBA00022771"/>
    </source>
</evidence>
<gene>
    <name evidence="9" type="ORF">ASEP1449_LOCUS6396</name>
</gene>
<dbReference type="GO" id="GO:0008270">
    <property type="term" value="F:zinc ion binding"/>
    <property type="evidence" value="ECO:0007669"/>
    <property type="project" value="UniProtKB-KW"/>
</dbReference>
<evidence type="ECO:0000259" key="8">
    <source>
        <dbReference type="PROSITE" id="PS50178"/>
    </source>
</evidence>
<evidence type="ECO:0000256" key="1">
    <source>
        <dbReference type="ARBA" id="ARBA00022723"/>
    </source>
</evidence>
<evidence type="ECO:0000259" key="7">
    <source>
        <dbReference type="PROSITE" id="PS50004"/>
    </source>
</evidence>
<feature type="compositionally biased region" description="Basic and acidic residues" evidence="5">
    <location>
        <begin position="637"/>
        <end position="646"/>
    </location>
</feature>
<keyword evidence="1" id="KW-0479">Metal-binding</keyword>
<dbReference type="SUPFAM" id="SSF57903">
    <property type="entry name" value="FYVE/PHD zinc finger"/>
    <property type="match status" value="1"/>
</dbReference>
<feature type="compositionally biased region" description="Acidic residues" evidence="5">
    <location>
        <begin position="135"/>
        <end position="152"/>
    </location>
</feature>
<evidence type="ECO:0008006" key="10">
    <source>
        <dbReference type="Google" id="ProtNLM"/>
    </source>
</evidence>
<feature type="domain" description="FYVE-type" evidence="8">
    <location>
        <begin position="689"/>
        <end position="745"/>
    </location>
</feature>
<evidence type="ECO:0000256" key="4">
    <source>
        <dbReference type="PROSITE-ProRule" id="PRU00091"/>
    </source>
</evidence>
<dbReference type="InterPro" id="IPR000306">
    <property type="entry name" value="Znf_FYVE"/>
</dbReference>